<dbReference type="GO" id="GO:0006665">
    <property type="term" value="P:sphingolipid metabolic process"/>
    <property type="evidence" value="ECO:0007669"/>
    <property type="project" value="InterPro"/>
</dbReference>
<dbReference type="GO" id="GO:0060742">
    <property type="term" value="P:epithelial cell differentiation involved in prostate gland development"/>
    <property type="evidence" value="ECO:0007669"/>
    <property type="project" value="TreeGrafter"/>
</dbReference>
<reference evidence="5" key="1">
    <citation type="submission" date="2023-09" db="UniProtKB">
        <authorList>
            <consortium name="Ensembl"/>
        </authorList>
    </citation>
    <scope>IDENTIFICATION</scope>
</reference>
<feature type="domain" description="Saposin B-type" evidence="4">
    <location>
        <begin position="367"/>
        <end position="468"/>
    </location>
</feature>
<dbReference type="SMART" id="SM00741">
    <property type="entry name" value="SapB"/>
    <property type="match status" value="2"/>
</dbReference>
<dbReference type="PROSITE" id="PS50015">
    <property type="entry name" value="SAP_B"/>
    <property type="match status" value="2"/>
</dbReference>
<dbReference type="GO" id="GO:0007193">
    <property type="term" value="P:adenylate cyclase-inhibiting G protein-coupled receptor signaling pathway"/>
    <property type="evidence" value="ECO:0007669"/>
    <property type="project" value="TreeGrafter"/>
</dbReference>
<keyword evidence="1" id="KW-1015">Disulfide bond</keyword>
<dbReference type="InterPro" id="IPR011001">
    <property type="entry name" value="Saposin-like"/>
</dbReference>
<feature type="domain" description="Saposin B-type" evidence="4">
    <location>
        <begin position="266"/>
        <end position="346"/>
    </location>
</feature>
<dbReference type="PANTHER" id="PTHR11480">
    <property type="entry name" value="SAPOSIN-RELATED"/>
    <property type="match status" value="1"/>
</dbReference>
<name>A0A8C0CQE8_BALMU</name>
<feature type="compositionally biased region" description="Low complexity" evidence="3">
    <location>
        <begin position="117"/>
        <end position="127"/>
    </location>
</feature>
<evidence type="ECO:0000313" key="5">
    <source>
        <dbReference type="Ensembl" id="ENSBMSP00010009931.1"/>
    </source>
</evidence>
<dbReference type="InterPro" id="IPR008139">
    <property type="entry name" value="SaposinB_dom"/>
</dbReference>
<dbReference type="GeneTree" id="ENSGT00940000164031"/>
<feature type="compositionally biased region" description="Gly residues" evidence="3">
    <location>
        <begin position="9"/>
        <end position="20"/>
    </location>
</feature>
<feature type="region of interest" description="Disordered" evidence="3">
    <location>
        <begin position="62"/>
        <end position="152"/>
    </location>
</feature>
<feature type="compositionally biased region" description="Basic and acidic residues" evidence="3">
    <location>
        <begin position="92"/>
        <end position="103"/>
    </location>
</feature>
<dbReference type="AlphaFoldDB" id="A0A8C0CQE8"/>
<organism evidence="5">
    <name type="scientific">Balaenoptera musculus</name>
    <name type="common">Blue whale</name>
    <dbReference type="NCBI Taxonomy" id="9771"/>
    <lineage>
        <taxon>Eukaryota</taxon>
        <taxon>Metazoa</taxon>
        <taxon>Chordata</taxon>
        <taxon>Craniata</taxon>
        <taxon>Vertebrata</taxon>
        <taxon>Euteleostomi</taxon>
        <taxon>Mammalia</taxon>
        <taxon>Eutheria</taxon>
        <taxon>Laurasiatheria</taxon>
        <taxon>Artiodactyla</taxon>
        <taxon>Whippomorpha</taxon>
        <taxon>Cetacea</taxon>
        <taxon>Mysticeti</taxon>
        <taxon>Balaenopteridae</taxon>
        <taxon>Balaenoptera</taxon>
    </lineage>
</organism>
<dbReference type="GO" id="GO:0060736">
    <property type="term" value="P:prostate gland growth"/>
    <property type="evidence" value="ECO:0007669"/>
    <property type="project" value="TreeGrafter"/>
</dbReference>
<keyword evidence="2" id="KW-0325">Glycoprotein</keyword>
<dbReference type="OMA" id="NEVMAPF"/>
<dbReference type="InterPro" id="IPR008373">
    <property type="entry name" value="Saposin"/>
</dbReference>
<feature type="region of interest" description="Disordered" evidence="3">
    <location>
        <begin position="1"/>
        <end position="34"/>
    </location>
</feature>
<evidence type="ECO:0000256" key="2">
    <source>
        <dbReference type="ARBA" id="ARBA00023180"/>
    </source>
</evidence>
<dbReference type="PRINTS" id="PR01797">
    <property type="entry name" value="SAPOSIN"/>
</dbReference>
<proteinExistence type="predicted"/>
<evidence type="ECO:0000256" key="1">
    <source>
        <dbReference type="ARBA" id="ARBA00023157"/>
    </source>
</evidence>
<dbReference type="GO" id="GO:0019216">
    <property type="term" value="P:regulation of lipid metabolic process"/>
    <property type="evidence" value="ECO:0007669"/>
    <property type="project" value="TreeGrafter"/>
</dbReference>
<accession>A0A8C0CQE8</accession>
<protein>
    <recommendedName>
        <fullName evidence="4">Saposin B-type domain-containing protein</fullName>
    </recommendedName>
</protein>
<dbReference type="GO" id="GO:0016020">
    <property type="term" value="C:membrane"/>
    <property type="evidence" value="ECO:0007669"/>
    <property type="project" value="GOC"/>
</dbReference>
<evidence type="ECO:0000259" key="4">
    <source>
        <dbReference type="PROSITE" id="PS50015"/>
    </source>
</evidence>
<dbReference type="SUPFAM" id="SSF47862">
    <property type="entry name" value="Saposin"/>
    <property type="match status" value="3"/>
</dbReference>
<dbReference type="InterPro" id="IPR051428">
    <property type="entry name" value="Sphingo_Act-Surfact_Prot"/>
</dbReference>
<dbReference type="Gene3D" id="1.10.225.10">
    <property type="entry name" value="Saposin-like"/>
    <property type="match status" value="2"/>
</dbReference>
<dbReference type="GO" id="GO:0005764">
    <property type="term" value="C:lysosome"/>
    <property type="evidence" value="ECO:0007669"/>
    <property type="project" value="InterPro"/>
</dbReference>
<dbReference type="PANTHER" id="PTHR11480:SF39">
    <property type="entry name" value="PROACTIVATOR POLYPEPTIDE-LIKE 1"/>
    <property type="match status" value="1"/>
</dbReference>
<sequence length="490" mass="52496">MAPRRGSVQGLGGGASGPAGGNEVRVGGAGGHCRSTAWSQPTAKCLPCAVCLDVAAAASNALNPEATETDPGCGDEEDSEPGVFGQVQGDGGRPRLDHPERARRGPGQRPGTGVCQPPRRLPATPRPLSEEDTSEVVVPSMASGPLSSRPPRIPVSTGCQGCVCPVTRLRDAVGPKLSNRVEVTTREQCESLWPGLTLLCEDYICRLFAPPEQTLRLMPPNETCRKEGFCEEPKERAHLAHAAAVDGVPWLALAPPRKKGEVQRKAGVPCEVCLQVVQKPDWRLEPNSSKVVSRAPERVCSVLPAPAVQKCVSSVDAYGPSLVELLTRATAETLCTCTRLYGRWRRAWAAHEGPTTLPPPPLGKENQGSFCSGGKWLLGMSAHNLQQQSTKRRVLRAFKGVCRILPLPLMVQCDHLIIDYQPVLIETLGETMDPTALCAKMAYHAPTAALLGTDRSILAPSFWCKSQEAAETQCSAEHCQRVITPVSWGC</sequence>
<evidence type="ECO:0000256" key="3">
    <source>
        <dbReference type="SAM" id="MobiDB-lite"/>
    </source>
</evidence>
<dbReference type="Ensembl" id="ENSBMST00010011040.1">
    <property type="protein sequence ID" value="ENSBMSP00010009931.1"/>
    <property type="gene ID" value="ENSBMSG00010007301.1"/>
</dbReference>